<dbReference type="EMBL" id="JACGWJ010000018">
    <property type="protein sequence ID" value="KAL0349547.1"/>
    <property type="molecule type" value="Genomic_DNA"/>
</dbReference>
<evidence type="ECO:0000313" key="2">
    <source>
        <dbReference type="EMBL" id="KAL0349547.1"/>
    </source>
</evidence>
<reference evidence="2" key="1">
    <citation type="submission" date="2020-06" db="EMBL/GenBank/DDBJ databases">
        <authorList>
            <person name="Li T."/>
            <person name="Hu X."/>
            <person name="Zhang T."/>
            <person name="Song X."/>
            <person name="Zhang H."/>
            <person name="Dai N."/>
            <person name="Sheng W."/>
            <person name="Hou X."/>
            <person name="Wei L."/>
        </authorList>
    </citation>
    <scope>NUCLEOTIDE SEQUENCE</scope>
    <source>
        <strain evidence="2">G02</strain>
        <tissue evidence="2">Leaf</tissue>
    </source>
</reference>
<dbReference type="PANTHER" id="PTHR47723">
    <property type="entry name" value="OS05G0353850 PROTEIN"/>
    <property type="match status" value="1"/>
</dbReference>
<evidence type="ECO:0000259" key="1">
    <source>
        <dbReference type="Pfam" id="PF13456"/>
    </source>
</evidence>
<protein>
    <recommendedName>
        <fullName evidence="1">RNase H type-1 domain-containing protein</fullName>
    </recommendedName>
</protein>
<feature type="domain" description="RNase H type-1" evidence="1">
    <location>
        <begin position="167"/>
        <end position="240"/>
    </location>
</feature>
<organism evidence="2">
    <name type="scientific">Sesamum radiatum</name>
    <name type="common">Black benniseed</name>
    <dbReference type="NCBI Taxonomy" id="300843"/>
    <lineage>
        <taxon>Eukaryota</taxon>
        <taxon>Viridiplantae</taxon>
        <taxon>Streptophyta</taxon>
        <taxon>Embryophyta</taxon>
        <taxon>Tracheophyta</taxon>
        <taxon>Spermatophyta</taxon>
        <taxon>Magnoliopsida</taxon>
        <taxon>eudicotyledons</taxon>
        <taxon>Gunneridae</taxon>
        <taxon>Pentapetalae</taxon>
        <taxon>asterids</taxon>
        <taxon>lamiids</taxon>
        <taxon>Lamiales</taxon>
        <taxon>Pedaliaceae</taxon>
        <taxon>Sesamum</taxon>
    </lineage>
</organism>
<dbReference type="InterPro" id="IPR002156">
    <property type="entry name" value="RNaseH_domain"/>
</dbReference>
<dbReference type="GO" id="GO:0003676">
    <property type="term" value="F:nucleic acid binding"/>
    <property type="evidence" value="ECO:0007669"/>
    <property type="project" value="InterPro"/>
</dbReference>
<dbReference type="Pfam" id="PF13456">
    <property type="entry name" value="RVT_3"/>
    <property type="match status" value="1"/>
</dbReference>
<comment type="caution">
    <text evidence="2">The sequence shown here is derived from an EMBL/GenBank/DDBJ whole genome shotgun (WGS) entry which is preliminary data.</text>
</comment>
<reference evidence="2" key="2">
    <citation type="journal article" date="2024" name="Plant">
        <title>Genomic evolution and insights into agronomic trait innovations of Sesamum species.</title>
        <authorList>
            <person name="Miao H."/>
            <person name="Wang L."/>
            <person name="Qu L."/>
            <person name="Liu H."/>
            <person name="Sun Y."/>
            <person name="Le M."/>
            <person name="Wang Q."/>
            <person name="Wei S."/>
            <person name="Zheng Y."/>
            <person name="Lin W."/>
            <person name="Duan Y."/>
            <person name="Cao H."/>
            <person name="Xiong S."/>
            <person name="Wang X."/>
            <person name="Wei L."/>
            <person name="Li C."/>
            <person name="Ma Q."/>
            <person name="Ju M."/>
            <person name="Zhao R."/>
            <person name="Li G."/>
            <person name="Mu C."/>
            <person name="Tian Q."/>
            <person name="Mei H."/>
            <person name="Zhang T."/>
            <person name="Gao T."/>
            <person name="Zhang H."/>
        </authorList>
    </citation>
    <scope>NUCLEOTIDE SEQUENCE</scope>
    <source>
        <strain evidence="2">G02</strain>
    </source>
</reference>
<dbReference type="InterPro" id="IPR053151">
    <property type="entry name" value="RNase_H-like"/>
</dbReference>
<sequence length="264" mass="29543">MRFQLGRIYSINCRMQCWCAHYANTKTRIKRMCSFGAHLLAKFGAFPIFAGHSCMICLQFCVYGLSSWRRASLKRTLSVSSPFVGHFGGAGTSLSWNESLFYQIKATPEKIVPRVSLARWSPPGDDEIKLNFDGAMLAASSEIGVGVVARDSRWVPEPKLVEGFVSREAVLLARRFGWRRIVLERDCANLHLKLSSPQADCAATSVVTRDIKRIISDFECYGFSLVPRTNKIAHCLARKASSSVLEGLWFPPLLAEHLFSGFDK</sequence>
<name>A0AAW2P0E4_SESRA</name>
<proteinExistence type="predicted"/>
<accession>A0AAW2P0E4</accession>
<dbReference type="GO" id="GO:0004523">
    <property type="term" value="F:RNA-DNA hybrid ribonuclease activity"/>
    <property type="evidence" value="ECO:0007669"/>
    <property type="project" value="InterPro"/>
</dbReference>
<gene>
    <name evidence="2" type="ORF">Sradi_4103900</name>
</gene>
<dbReference type="PANTHER" id="PTHR47723:SF19">
    <property type="entry name" value="POLYNUCLEOTIDYL TRANSFERASE, RIBONUCLEASE H-LIKE SUPERFAMILY PROTEIN"/>
    <property type="match status" value="1"/>
</dbReference>
<dbReference type="AlphaFoldDB" id="A0AAW2P0E4"/>